<evidence type="ECO:0000256" key="5">
    <source>
        <dbReference type="ARBA" id="ARBA00022692"/>
    </source>
</evidence>
<reference evidence="13" key="1">
    <citation type="journal article" date="2008" name="Bioinformatics">
        <title>Genome annotation in the presence of insertional RNA editing.</title>
        <authorList>
            <person name="Beargie C."/>
            <person name="Liu T."/>
            <person name="Corriveau M."/>
            <person name="Lee H.Y."/>
            <person name="Gott J."/>
            <person name="Bundschuh R."/>
        </authorList>
    </citation>
    <scope>NUCLEOTIDE SEQUENCE</scope>
    <source>
        <strain evidence="13">M3C</strain>
    </source>
</reference>
<comment type="subcellular location">
    <subcellularLocation>
        <location evidence="1">Membrane</location>
        <topology evidence="1">Multi-pass membrane protein</topology>
    </subcellularLocation>
    <subcellularLocation>
        <location evidence="11">Mitochondrion inner membrane</location>
        <topology evidence="11">Multi-pass membrane protein</topology>
    </subcellularLocation>
</comment>
<dbReference type="InterPro" id="IPR000568">
    <property type="entry name" value="ATP_synth_F0_asu"/>
</dbReference>
<keyword evidence="8" id="KW-0406">Ion transport</keyword>
<geneLocation type="mitochondrion" evidence="13"/>
<accession>B6DQM0</accession>
<feature type="transmembrane region" description="Helical" evidence="12">
    <location>
        <begin position="152"/>
        <end position="171"/>
    </location>
</feature>
<protein>
    <recommendedName>
        <fullName evidence="11">ATP synthase subunit a</fullName>
    </recommendedName>
</protein>
<proteinExistence type="evidence at transcript level"/>
<gene>
    <name evidence="13" type="primary">atp6</name>
</gene>
<comment type="similarity">
    <text evidence="2">Belongs to the ATPase A chain family.</text>
</comment>
<dbReference type="CDD" id="cd00310">
    <property type="entry name" value="ATP-synt_Fo_a_6"/>
    <property type="match status" value="1"/>
</dbReference>
<evidence type="ECO:0000256" key="12">
    <source>
        <dbReference type="SAM" id="Phobius"/>
    </source>
</evidence>
<dbReference type="EMBL" id="FJ154098">
    <property type="protein sequence ID" value="ACI25321.1"/>
    <property type="molecule type" value="mRNA"/>
</dbReference>
<organism evidence="13">
    <name type="scientific">Physarum polycephalum</name>
    <name type="common">Many-headed slime mold</name>
    <name type="synonym">Badhamia polycephala</name>
    <dbReference type="NCBI Taxonomy" id="5791"/>
    <lineage>
        <taxon>Eukaryota</taxon>
        <taxon>Amoebozoa</taxon>
        <taxon>Evosea</taxon>
        <taxon>Eumycetozoa</taxon>
        <taxon>Myxogastria</taxon>
        <taxon>Myxogastromycetidae</taxon>
        <taxon>Physariida</taxon>
        <taxon>Physaraceae</taxon>
        <taxon>Physarum</taxon>
    </lineage>
</organism>
<dbReference type="AlphaFoldDB" id="B6DQM0"/>
<feature type="transmembrane region" description="Helical" evidence="12">
    <location>
        <begin position="177"/>
        <end position="199"/>
    </location>
</feature>
<feature type="transmembrane region" description="Helical" evidence="12">
    <location>
        <begin position="21"/>
        <end position="48"/>
    </location>
</feature>
<feature type="transmembrane region" description="Helical" evidence="12">
    <location>
        <begin position="111"/>
        <end position="132"/>
    </location>
</feature>
<evidence type="ECO:0000256" key="4">
    <source>
        <dbReference type="ARBA" id="ARBA00022547"/>
    </source>
</evidence>
<dbReference type="Gene3D" id="1.20.120.220">
    <property type="entry name" value="ATP synthase, F0 complex, subunit A"/>
    <property type="match status" value="1"/>
</dbReference>
<evidence type="ECO:0000256" key="3">
    <source>
        <dbReference type="ARBA" id="ARBA00022448"/>
    </source>
</evidence>
<keyword evidence="13" id="KW-0496">Mitochondrion</keyword>
<dbReference type="InterPro" id="IPR023011">
    <property type="entry name" value="ATP_synth_F0_asu_AS"/>
</dbReference>
<keyword evidence="6" id="KW-0375">Hydrogen ion transport</keyword>
<dbReference type="HAMAP" id="MF_01393">
    <property type="entry name" value="ATP_synth_a_bact"/>
    <property type="match status" value="1"/>
</dbReference>
<evidence type="ECO:0000256" key="7">
    <source>
        <dbReference type="ARBA" id="ARBA00022989"/>
    </source>
</evidence>
<dbReference type="GO" id="GO:0045259">
    <property type="term" value="C:proton-transporting ATP synthase complex"/>
    <property type="evidence" value="ECO:0007669"/>
    <property type="project" value="UniProtKB-KW"/>
</dbReference>
<dbReference type="PANTHER" id="PTHR11410">
    <property type="entry name" value="ATP SYNTHASE SUBUNIT A"/>
    <property type="match status" value="1"/>
</dbReference>
<name>B6DQM0_PHYPO</name>
<keyword evidence="5 12" id="KW-0812">Transmembrane</keyword>
<evidence type="ECO:0000313" key="13">
    <source>
        <dbReference type="EMBL" id="ACI25321.1"/>
    </source>
</evidence>
<keyword evidence="9 12" id="KW-0472">Membrane</keyword>
<evidence type="ECO:0000256" key="1">
    <source>
        <dbReference type="ARBA" id="ARBA00004141"/>
    </source>
</evidence>
<dbReference type="InterPro" id="IPR045083">
    <property type="entry name" value="ATP_synth_F0_asu_bact/mt"/>
</dbReference>
<dbReference type="NCBIfam" id="TIGR01131">
    <property type="entry name" value="ATP_synt_6_or_A"/>
    <property type="match status" value="1"/>
</dbReference>
<evidence type="ECO:0000256" key="10">
    <source>
        <dbReference type="ARBA" id="ARBA00023310"/>
    </source>
</evidence>
<feature type="transmembrane region" description="Helical" evidence="12">
    <location>
        <begin position="86"/>
        <end position="105"/>
    </location>
</feature>
<keyword evidence="10" id="KW-0066">ATP synthesis</keyword>
<feature type="transmembrane region" description="Helical" evidence="12">
    <location>
        <begin position="206"/>
        <end position="239"/>
    </location>
</feature>
<evidence type="ECO:0000256" key="9">
    <source>
        <dbReference type="ARBA" id="ARBA00023136"/>
    </source>
</evidence>
<dbReference type="InterPro" id="IPR035908">
    <property type="entry name" value="F0_ATP_A_sf"/>
</dbReference>
<dbReference type="GO" id="GO:0005743">
    <property type="term" value="C:mitochondrial inner membrane"/>
    <property type="evidence" value="ECO:0007669"/>
    <property type="project" value="UniProtKB-SubCell"/>
</dbReference>
<keyword evidence="4" id="KW-0138">CF(0)</keyword>
<dbReference type="Pfam" id="PF00119">
    <property type="entry name" value="ATP-synt_A"/>
    <property type="match status" value="1"/>
</dbReference>
<dbReference type="PRINTS" id="PR00123">
    <property type="entry name" value="ATPASEA"/>
</dbReference>
<evidence type="ECO:0000256" key="8">
    <source>
        <dbReference type="ARBA" id="ARBA00023065"/>
    </source>
</evidence>
<dbReference type="PANTHER" id="PTHR11410:SF0">
    <property type="entry name" value="ATP SYNTHASE SUBUNIT A"/>
    <property type="match status" value="1"/>
</dbReference>
<dbReference type="PROSITE" id="PS00449">
    <property type="entry name" value="ATPASE_A"/>
    <property type="match status" value="1"/>
</dbReference>
<keyword evidence="7 12" id="KW-1133">Transmembrane helix</keyword>
<evidence type="ECO:0000256" key="11">
    <source>
        <dbReference type="RuleBase" id="RU004450"/>
    </source>
</evidence>
<keyword evidence="3" id="KW-0813">Transport</keyword>
<dbReference type="GO" id="GO:0046933">
    <property type="term" value="F:proton-transporting ATP synthase activity, rotational mechanism"/>
    <property type="evidence" value="ECO:0007669"/>
    <property type="project" value="TreeGrafter"/>
</dbReference>
<evidence type="ECO:0000256" key="2">
    <source>
        <dbReference type="ARBA" id="ARBA00006810"/>
    </source>
</evidence>
<evidence type="ECO:0000256" key="6">
    <source>
        <dbReference type="ARBA" id="ARBA00022781"/>
    </source>
</evidence>
<dbReference type="SUPFAM" id="SSF81336">
    <property type="entry name" value="F1F0 ATP synthase subunit A"/>
    <property type="match status" value="1"/>
</dbReference>
<sequence>MNLYNPFEQFEIILISKLKLFGFDISLTNLTVVVLSTAFIIFTLNYILDKGYNYIPHNWQIVMEAMYQFVFSIVSEQAGRKGIKYLPHLATIFFIILFYNLSGLAPFSFTASSHLVITFGLALSYFIAWVIIGIKELGPKFVYVFCPKNMPLWLLPLLICVEFLSFFLRPISLGLRLFANMLACHILLHILAGGCVYLLTKLFILAIPAFAIIGAIGILELGIGFLQAYIFVILLAIYLKDSLYSH</sequence>